<evidence type="ECO:0000313" key="1">
    <source>
        <dbReference type="EMBL" id="ACJ83555.1"/>
    </source>
</evidence>
<dbReference type="AlphaFoldDB" id="B7FFW3"/>
<reference evidence="1" key="1">
    <citation type="submission" date="2008-12" db="EMBL/GenBank/DDBJ databases">
        <title>Medicago truncatula full length cdna cloning project.</title>
        <authorList>
            <person name="Moskal W."/>
            <person name="Chan A."/>
            <person name="Cheung F."/>
            <person name="Xiao Y."/>
            <person name="Town C.D."/>
        </authorList>
    </citation>
    <scope>NUCLEOTIDE SEQUENCE</scope>
</reference>
<proteinExistence type="evidence at transcript level"/>
<sequence>RRNLQLKWRKVACCTLILRLGRKFRINKCHLSLLGIQAIL</sequence>
<dbReference type="EMBL" id="BT050887">
    <property type="protein sequence ID" value="ACJ83555.1"/>
    <property type="molecule type" value="mRNA"/>
</dbReference>
<protein>
    <submittedName>
        <fullName evidence="1">Uncharacterized protein</fullName>
    </submittedName>
</protein>
<accession>B7FFW3</accession>
<name>B7FFW3_MEDTR</name>
<feature type="non-terminal residue" evidence="1">
    <location>
        <position position="1"/>
    </location>
</feature>
<organism evidence="1">
    <name type="scientific">Medicago truncatula</name>
    <name type="common">Barrel medic</name>
    <name type="synonym">Medicago tribuloides</name>
    <dbReference type="NCBI Taxonomy" id="3880"/>
    <lineage>
        <taxon>Eukaryota</taxon>
        <taxon>Viridiplantae</taxon>
        <taxon>Streptophyta</taxon>
        <taxon>Embryophyta</taxon>
        <taxon>Tracheophyta</taxon>
        <taxon>Spermatophyta</taxon>
        <taxon>Magnoliopsida</taxon>
        <taxon>eudicotyledons</taxon>
        <taxon>Gunneridae</taxon>
        <taxon>Pentapetalae</taxon>
        <taxon>rosids</taxon>
        <taxon>fabids</taxon>
        <taxon>Fabales</taxon>
        <taxon>Fabaceae</taxon>
        <taxon>Papilionoideae</taxon>
        <taxon>50 kb inversion clade</taxon>
        <taxon>NPAAA clade</taxon>
        <taxon>Hologalegina</taxon>
        <taxon>IRL clade</taxon>
        <taxon>Trifolieae</taxon>
        <taxon>Medicago</taxon>
    </lineage>
</organism>